<accession>A0A5N4DRP8</accession>
<dbReference type="GO" id="GO:0003351">
    <property type="term" value="P:epithelial cilium movement involved in extracellular fluid movement"/>
    <property type="evidence" value="ECO:0007669"/>
    <property type="project" value="TreeGrafter"/>
</dbReference>
<dbReference type="GO" id="GO:1904158">
    <property type="term" value="P:axonemal central apparatus assembly"/>
    <property type="evidence" value="ECO:0007669"/>
    <property type="project" value="TreeGrafter"/>
</dbReference>
<organism evidence="2 3">
    <name type="scientific">Camelus dromedarius</name>
    <name type="common">Dromedary</name>
    <name type="synonym">Arabian camel</name>
    <dbReference type="NCBI Taxonomy" id="9838"/>
    <lineage>
        <taxon>Eukaryota</taxon>
        <taxon>Metazoa</taxon>
        <taxon>Chordata</taxon>
        <taxon>Craniata</taxon>
        <taxon>Vertebrata</taxon>
        <taxon>Euteleostomi</taxon>
        <taxon>Mammalia</taxon>
        <taxon>Eutheria</taxon>
        <taxon>Laurasiatheria</taxon>
        <taxon>Artiodactyla</taxon>
        <taxon>Tylopoda</taxon>
        <taxon>Camelidae</taxon>
        <taxon>Camelus</taxon>
    </lineage>
</organism>
<evidence type="ECO:0000256" key="1">
    <source>
        <dbReference type="SAM" id="MobiDB-lite"/>
    </source>
</evidence>
<dbReference type="GO" id="GO:0005576">
    <property type="term" value="C:extracellular region"/>
    <property type="evidence" value="ECO:0007669"/>
    <property type="project" value="GOC"/>
</dbReference>
<keyword evidence="3" id="KW-1185">Reference proteome</keyword>
<name>A0A5N4DRP8_CAMDR</name>
<evidence type="ECO:0000313" key="2">
    <source>
        <dbReference type="EMBL" id="KAB1273795.1"/>
    </source>
</evidence>
<dbReference type="EMBL" id="JWIN03000009">
    <property type="protein sequence ID" value="KAB1273795.1"/>
    <property type="molecule type" value="Genomic_DNA"/>
</dbReference>
<reference evidence="2 3" key="1">
    <citation type="journal article" date="2019" name="Mol. Ecol. Resour.">
        <title>Improving Illumina assemblies with Hi-C and long reads: an example with the North African dromedary.</title>
        <authorList>
            <person name="Elbers J.P."/>
            <person name="Rogers M.F."/>
            <person name="Perelman P.L."/>
            <person name="Proskuryakova A.A."/>
            <person name="Serdyukova N.A."/>
            <person name="Johnson W.E."/>
            <person name="Horin P."/>
            <person name="Corander J."/>
            <person name="Murphy D."/>
            <person name="Burger P.A."/>
        </authorList>
    </citation>
    <scope>NUCLEOTIDE SEQUENCE [LARGE SCALE GENOMIC DNA]</scope>
    <source>
        <strain evidence="2">Drom800</strain>
        <tissue evidence="2">Blood</tissue>
    </source>
</reference>
<sequence length="251" mass="28850">MCYFDYATSVKLKAKVKQSFPDIIGNSMPLDHPNGSIQLVKLNVCYMPGTRIGIETILLKKTDTIPCPIANYLELVAKSIQDWIIKEEAIYQESKMAEEIMRTKNELEMKSAGTKMSSSSKIYAVKKSKSNKGMSKTEISDQEKEKEKEKIPFILEGSLKFRGYNMGDTPVHISGTNYYLYPSDGGRIEVEKTTFEKGPTFIKVKVEKDKHDFIIHLRDPKKIVKKKEKNEEYYSSEDEKEEREEGQNFET</sequence>
<feature type="region of interest" description="Disordered" evidence="1">
    <location>
        <begin position="226"/>
        <end position="251"/>
    </location>
</feature>
<dbReference type="AlphaFoldDB" id="A0A5N4DRP8"/>
<protein>
    <submittedName>
        <fullName evidence="2">Sperm-associated antigen 17</fullName>
    </submittedName>
</protein>
<dbReference type="Proteomes" id="UP000299084">
    <property type="component" value="Unassembled WGS sequence"/>
</dbReference>
<evidence type="ECO:0000313" key="3">
    <source>
        <dbReference type="Proteomes" id="UP000299084"/>
    </source>
</evidence>
<dbReference type="PANTHER" id="PTHR21963">
    <property type="entry name" value="PF6"/>
    <property type="match status" value="1"/>
</dbReference>
<feature type="non-terminal residue" evidence="2">
    <location>
        <position position="251"/>
    </location>
</feature>
<gene>
    <name evidence="2" type="ORF">Cadr_000010998</name>
</gene>
<dbReference type="InterPro" id="IPR026173">
    <property type="entry name" value="SPAG17"/>
</dbReference>
<dbReference type="GO" id="GO:1990716">
    <property type="term" value="C:axonemal central apparatus"/>
    <property type="evidence" value="ECO:0007669"/>
    <property type="project" value="TreeGrafter"/>
</dbReference>
<comment type="caution">
    <text evidence="2">The sequence shown here is derived from an EMBL/GenBank/DDBJ whole genome shotgun (WGS) entry which is preliminary data.</text>
</comment>
<feature type="compositionally biased region" description="Acidic residues" evidence="1">
    <location>
        <begin position="234"/>
        <end position="244"/>
    </location>
</feature>
<dbReference type="PANTHER" id="PTHR21963:SF1">
    <property type="entry name" value="SPERM-ASSOCIATED ANTIGEN 17"/>
    <property type="match status" value="1"/>
</dbReference>
<proteinExistence type="predicted"/>